<name>A0AAW1TVI2_9CUCU</name>
<keyword evidence="3" id="KW-1185">Reference proteome</keyword>
<dbReference type="AlphaFoldDB" id="A0AAW1TVI2"/>
<evidence type="ECO:0000313" key="2">
    <source>
        <dbReference type="EMBL" id="KAK9872713.1"/>
    </source>
</evidence>
<gene>
    <name evidence="2" type="ORF">WA026_019494</name>
</gene>
<dbReference type="InterPro" id="IPR032675">
    <property type="entry name" value="LRR_dom_sf"/>
</dbReference>
<organism evidence="2 3">
    <name type="scientific">Henosepilachna vigintioctopunctata</name>
    <dbReference type="NCBI Taxonomy" id="420089"/>
    <lineage>
        <taxon>Eukaryota</taxon>
        <taxon>Metazoa</taxon>
        <taxon>Ecdysozoa</taxon>
        <taxon>Arthropoda</taxon>
        <taxon>Hexapoda</taxon>
        <taxon>Insecta</taxon>
        <taxon>Pterygota</taxon>
        <taxon>Neoptera</taxon>
        <taxon>Endopterygota</taxon>
        <taxon>Coleoptera</taxon>
        <taxon>Polyphaga</taxon>
        <taxon>Cucujiformia</taxon>
        <taxon>Coccinelloidea</taxon>
        <taxon>Coccinellidae</taxon>
        <taxon>Epilachninae</taxon>
        <taxon>Epilachnini</taxon>
        <taxon>Henosepilachna</taxon>
    </lineage>
</organism>
<feature type="chain" id="PRO_5043362852" evidence="1">
    <location>
        <begin position="21"/>
        <end position="175"/>
    </location>
</feature>
<dbReference type="Proteomes" id="UP001431783">
    <property type="component" value="Unassembled WGS sequence"/>
</dbReference>
<keyword evidence="1" id="KW-0732">Signal</keyword>
<sequence>MKMITVHLLVLTCLLPVIICEEAITDPVDVLQINHLLLKNYHGKLNSKILKLFPNVEIFEIRNCNFTTVHDEFFHSIPKVRKLIVIDSSIKREDHDISSCCWKLKEIDFINAGFDIVPWHKMGSHWPLERMYLYKEIVPHLKEKFFENKHLKNLTIENANLENIEDSAFQGLIKH</sequence>
<proteinExistence type="predicted"/>
<evidence type="ECO:0000256" key="1">
    <source>
        <dbReference type="SAM" id="SignalP"/>
    </source>
</evidence>
<dbReference type="SUPFAM" id="SSF52058">
    <property type="entry name" value="L domain-like"/>
    <property type="match status" value="1"/>
</dbReference>
<dbReference type="EMBL" id="JARQZJ010000013">
    <property type="protein sequence ID" value="KAK9872713.1"/>
    <property type="molecule type" value="Genomic_DNA"/>
</dbReference>
<accession>A0AAW1TVI2</accession>
<comment type="caution">
    <text evidence="2">The sequence shown here is derived from an EMBL/GenBank/DDBJ whole genome shotgun (WGS) entry which is preliminary data.</text>
</comment>
<dbReference type="Gene3D" id="3.80.10.10">
    <property type="entry name" value="Ribonuclease Inhibitor"/>
    <property type="match status" value="1"/>
</dbReference>
<protein>
    <submittedName>
        <fullName evidence="2">Uncharacterized protein</fullName>
    </submittedName>
</protein>
<reference evidence="2 3" key="1">
    <citation type="submission" date="2023-03" db="EMBL/GenBank/DDBJ databases">
        <title>Genome insight into feeding habits of ladybird beetles.</title>
        <authorList>
            <person name="Li H.-S."/>
            <person name="Huang Y.-H."/>
            <person name="Pang H."/>
        </authorList>
    </citation>
    <scope>NUCLEOTIDE SEQUENCE [LARGE SCALE GENOMIC DNA]</scope>
    <source>
        <strain evidence="2">SYSU_2023b</strain>
        <tissue evidence="2">Whole body</tissue>
    </source>
</reference>
<evidence type="ECO:0000313" key="3">
    <source>
        <dbReference type="Proteomes" id="UP001431783"/>
    </source>
</evidence>
<feature type="signal peptide" evidence="1">
    <location>
        <begin position="1"/>
        <end position="20"/>
    </location>
</feature>